<feature type="compositionally biased region" description="Gly residues" evidence="1">
    <location>
        <begin position="432"/>
        <end position="449"/>
    </location>
</feature>
<evidence type="ECO:0000313" key="2">
    <source>
        <dbReference type="EMBL" id="SER92297.1"/>
    </source>
</evidence>
<accession>A0A1H9T5C6</accession>
<dbReference type="InterPro" id="IPR052913">
    <property type="entry name" value="Glycopeptide_resist_protein"/>
</dbReference>
<keyword evidence="3" id="KW-1185">Reference proteome</keyword>
<feature type="compositionally biased region" description="Low complexity" evidence="1">
    <location>
        <begin position="467"/>
        <end position="483"/>
    </location>
</feature>
<organism evidence="2 3">
    <name type="scientific">Salipaludibacillus aurantiacus</name>
    <dbReference type="NCBI Taxonomy" id="1601833"/>
    <lineage>
        <taxon>Bacteria</taxon>
        <taxon>Bacillati</taxon>
        <taxon>Bacillota</taxon>
        <taxon>Bacilli</taxon>
        <taxon>Bacillales</taxon>
        <taxon>Bacillaceae</taxon>
    </lineage>
</organism>
<evidence type="ECO:0000256" key="1">
    <source>
        <dbReference type="SAM" id="MobiDB-lite"/>
    </source>
</evidence>
<protein>
    <submittedName>
        <fullName evidence="2">VanW like protein</fullName>
    </submittedName>
</protein>
<proteinExistence type="predicted"/>
<dbReference type="InterPro" id="IPR007391">
    <property type="entry name" value="Vancomycin_resist_VanW"/>
</dbReference>
<feature type="region of interest" description="Disordered" evidence="1">
    <location>
        <begin position="387"/>
        <end position="564"/>
    </location>
</feature>
<dbReference type="Proteomes" id="UP000198571">
    <property type="component" value="Unassembled WGS sequence"/>
</dbReference>
<dbReference type="PANTHER" id="PTHR35788">
    <property type="entry name" value="EXPORTED PROTEIN-RELATED"/>
    <property type="match status" value="1"/>
</dbReference>
<dbReference type="EMBL" id="FOGT01000005">
    <property type="protein sequence ID" value="SER92297.1"/>
    <property type="molecule type" value="Genomic_DNA"/>
</dbReference>
<reference evidence="3" key="1">
    <citation type="submission" date="2016-10" db="EMBL/GenBank/DDBJ databases">
        <authorList>
            <person name="Varghese N."/>
            <person name="Submissions S."/>
        </authorList>
    </citation>
    <scope>NUCLEOTIDE SEQUENCE [LARGE SCALE GENOMIC DNA]</scope>
    <source>
        <strain evidence="3">S9</strain>
    </source>
</reference>
<gene>
    <name evidence="2" type="ORF">SAMN05518684_105126</name>
</gene>
<dbReference type="PANTHER" id="PTHR35788:SF1">
    <property type="entry name" value="EXPORTED PROTEIN"/>
    <property type="match status" value="1"/>
</dbReference>
<dbReference type="RefSeq" id="WP_177174231.1">
    <property type="nucleotide sequence ID" value="NZ_FOGT01000005.1"/>
</dbReference>
<sequence length="564" mass="62002">MKKWQWFVSSLIILTGSLIFLSLFTYSGTMVYSTWLEEEKFEPQTQLADMDISGLTQEQAAEKIDARTAGWQAERAVELRWFDQSQSYDTEELTFNSHGTVERLNNKESNSGEIKVSGDEQYLIEVLGSFKLYSEPETVVNTEALLNDLEKEAAALPAHDIVVNVHEYVNEDKVNKASSVHIANRTPGSPELEVLASELSPVVIEGDSTFSLLEVLQDVNTELTDEKAKSVIGSAIYELLLHSNFDLIERTQSESLAQSMPLGYDVKISQSDQLDLVFENPNPSPYVMEFEVVNNSLQAELTGEEFPYLIEVDIENQEEIKPKTVVHYTERLGKGATETVETGSDGVTYSLSRTIVNPLNDNNEAEYVASDYFPPVHRVEMRSKEDFIEEEEEPVEPGNDEFFDGSGGGEEAPSSEGQPGGQEWGEDPWNDGSGGSFNGEGDPGPGGSPDGWQDSNGDDSQHREGGNDSFGDSGGFDFDSDGFNGEGQQEGSGRRGDGGQWDDEGFNFDGGAGDSGWAPDTPGSRDESGYPETPEDDRQENGIEESPGMDLPDDEEESHPVKGY</sequence>
<dbReference type="AlphaFoldDB" id="A0A1H9T5C6"/>
<dbReference type="STRING" id="1601833.SAMN05518684_105126"/>
<evidence type="ECO:0000313" key="3">
    <source>
        <dbReference type="Proteomes" id="UP000198571"/>
    </source>
</evidence>
<feature type="compositionally biased region" description="Acidic residues" evidence="1">
    <location>
        <begin position="387"/>
        <end position="403"/>
    </location>
</feature>
<dbReference type="Pfam" id="PF04294">
    <property type="entry name" value="VanW"/>
    <property type="match status" value="1"/>
</dbReference>
<name>A0A1H9T5C6_9BACI</name>